<dbReference type="GeneID" id="66078636"/>
<organism evidence="2 3">
    <name type="scientific">Marasmius oreades</name>
    <name type="common">fairy-ring Marasmius</name>
    <dbReference type="NCBI Taxonomy" id="181124"/>
    <lineage>
        <taxon>Eukaryota</taxon>
        <taxon>Fungi</taxon>
        <taxon>Dikarya</taxon>
        <taxon>Basidiomycota</taxon>
        <taxon>Agaricomycotina</taxon>
        <taxon>Agaricomycetes</taxon>
        <taxon>Agaricomycetidae</taxon>
        <taxon>Agaricales</taxon>
        <taxon>Marasmiineae</taxon>
        <taxon>Marasmiaceae</taxon>
        <taxon>Marasmius</taxon>
    </lineage>
</organism>
<name>A0A9P7RW05_9AGAR</name>
<evidence type="ECO:0000313" key="2">
    <source>
        <dbReference type="EMBL" id="KAG7090442.1"/>
    </source>
</evidence>
<protein>
    <submittedName>
        <fullName evidence="2">Uncharacterized protein</fullName>
    </submittedName>
</protein>
<dbReference type="AlphaFoldDB" id="A0A9P7RW05"/>
<keyword evidence="3" id="KW-1185">Reference proteome</keyword>
<gene>
    <name evidence="2" type="ORF">E1B28_009560</name>
</gene>
<sequence>MNQAEAESTPDATSKPHSSPHLSIMSASFMRAVGIPLHFYRTRSGICAIHLSLGMFISSSSSILLFSCTCFGLFSTWVVVDERFQVIPCGIPIVKLPANQPRGDESGEDISESPAFKALQ</sequence>
<dbReference type="KEGG" id="more:E1B28_009560"/>
<evidence type="ECO:0000313" key="3">
    <source>
        <dbReference type="Proteomes" id="UP001049176"/>
    </source>
</evidence>
<dbReference type="EMBL" id="CM032186">
    <property type="protein sequence ID" value="KAG7090442.1"/>
    <property type="molecule type" value="Genomic_DNA"/>
</dbReference>
<dbReference type="Proteomes" id="UP001049176">
    <property type="component" value="Chromosome 6"/>
</dbReference>
<feature type="region of interest" description="Disordered" evidence="1">
    <location>
        <begin position="97"/>
        <end position="120"/>
    </location>
</feature>
<proteinExistence type="predicted"/>
<dbReference type="RefSeq" id="XP_043006912.1">
    <property type="nucleotide sequence ID" value="XM_043154457.1"/>
</dbReference>
<accession>A0A9P7RW05</accession>
<comment type="caution">
    <text evidence="2">The sequence shown here is derived from an EMBL/GenBank/DDBJ whole genome shotgun (WGS) entry which is preliminary data.</text>
</comment>
<feature type="region of interest" description="Disordered" evidence="1">
    <location>
        <begin position="1"/>
        <end position="20"/>
    </location>
</feature>
<reference evidence="2" key="1">
    <citation type="journal article" date="2021" name="Genome Biol. Evol.">
        <title>The assembled and annotated genome of the fairy-ring fungus Marasmius oreades.</title>
        <authorList>
            <person name="Hiltunen M."/>
            <person name="Ament-Velasquez S.L."/>
            <person name="Johannesson H."/>
        </authorList>
    </citation>
    <scope>NUCLEOTIDE SEQUENCE</scope>
    <source>
        <strain evidence="2">03SP1</strain>
    </source>
</reference>
<evidence type="ECO:0000256" key="1">
    <source>
        <dbReference type="SAM" id="MobiDB-lite"/>
    </source>
</evidence>